<feature type="transmembrane region" description="Helical" evidence="2">
    <location>
        <begin position="182"/>
        <end position="211"/>
    </location>
</feature>
<evidence type="ECO:0000256" key="1">
    <source>
        <dbReference type="SAM" id="MobiDB-lite"/>
    </source>
</evidence>
<evidence type="ECO:0000313" key="4">
    <source>
        <dbReference type="Proteomes" id="UP000054466"/>
    </source>
</evidence>
<dbReference type="AlphaFoldDB" id="A0A0D2CR81"/>
<accession>A0A0D2CR81</accession>
<dbReference type="InterPro" id="IPR021514">
    <property type="entry name" value="DUF3176"/>
</dbReference>
<dbReference type="Pfam" id="PF11374">
    <property type="entry name" value="DUF3176"/>
    <property type="match status" value="1"/>
</dbReference>
<dbReference type="PANTHER" id="PTHR35394">
    <property type="entry name" value="DUF3176 DOMAIN-CONTAINING PROTEIN"/>
    <property type="match status" value="1"/>
</dbReference>
<dbReference type="RefSeq" id="XP_016253934.1">
    <property type="nucleotide sequence ID" value="XM_016387006.1"/>
</dbReference>
<feature type="region of interest" description="Disordered" evidence="1">
    <location>
        <begin position="1"/>
        <end position="81"/>
    </location>
</feature>
<dbReference type="STRING" id="569365.A0A0D2CR81"/>
<name>A0A0D2CR81_9EURO</name>
<feature type="transmembrane region" description="Helical" evidence="2">
    <location>
        <begin position="604"/>
        <end position="626"/>
    </location>
</feature>
<feature type="transmembrane region" description="Helical" evidence="2">
    <location>
        <begin position="129"/>
        <end position="154"/>
    </location>
</feature>
<dbReference type="EMBL" id="KN847040">
    <property type="protein sequence ID" value="KIW33718.1"/>
    <property type="molecule type" value="Genomic_DNA"/>
</dbReference>
<keyword evidence="2" id="KW-0472">Membrane</keyword>
<evidence type="ECO:0000313" key="3">
    <source>
        <dbReference type="EMBL" id="KIW33718.1"/>
    </source>
</evidence>
<dbReference type="HOGENOM" id="CLU_015092_1_0_1"/>
<keyword evidence="2" id="KW-1133">Transmembrane helix</keyword>
<proteinExistence type="predicted"/>
<evidence type="ECO:0000256" key="2">
    <source>
        <dbReference type="SAM" id="Phobius"/>
    </source>
</evidence>
<dbReference type="Proteomes" id="UP000054466">
    <property type="component" value="Unassembled WGS sequence"/>
</dbReference>
<feature type="transmembrane region" description="Helical" evidence="2">
    <location>
        <begin position="97"/>
        <end position="117"/>
    </location>
</feature>
<organism evidence="3 4">
    <name type="scientific">Cladophialophora immunda</name>
    <dbReference type="NCBI Taxonomy" id="569365"/>
    <lineage>
        <taxon>Eukaryota</taxon>
        <taxon>Fungi</taxon>
        <taxon>Dikarya</taxon>
        <taxon>Ascomycota</taxon>
        <taxon>Pezizomycotina</taxon>
        <taxon>Eurotiomycetes</taxon>
        <taxon>Chaetothyriomycetidae</taxon>
        <taxon>Chaetothyriales</taxon>
        <taxon>Herpotrichiellaceae</taxon>
        <taxon>Cladophialophora</taxon>
    </lineage>
</organism>
<dbReference type="GeneID" id="27339740"/>
<dbReference type="PANTHER" id="PTHR35394:SF5">
    <property type="entry name" value="DUF3176 DOMAIN-CONTAINING PROTEIN"/>
    <property type="match status" value="1"/>
</dbReference>
<sequence length="688" mass="73914">MQEKNADAEPSQPEYNAPGPDSDAAPGRPQGDNANPTATEDNLLLSAESEPKPTQPAPGTSIRVSQRPIDGPSPNASEKAQSSGQIRHIIKAWKFELLACVLAVGMLFAISMTLYPFQGRPLPNWPYDLSINALVAIFTTLLKVALGVILSGGLGQLKWDWLKRGGHLSHLIKYDEASRDPLGCLLFLFASGASETIAIVGAILVVLTLVIDPFTQQLVRYYDCKIPSRDQPASVVRTSGYFDWGAHFAAGQTEINPQMLAAVQAGIFNPSAISVDFNCPSGNCTFSDLYSTVAYCASCTDTTGQLNISNNGEFLMSTLPSGASASFLVNGSGFADQHWFTMEVDVDTFDFVFAALPEDAAGYFALITDNPCQTPYETSTWACSGPGAASCAIYPCVKTFNASIQAGQLAENLISSVPFGITEDQVGPISTGQIELLINIPCLEHDQVEALTELGFNTTGSQWISSLPPNVTIDILNDYNPTYNPSNATFSGAIVMTGGHQNLTLPPQCLYEIDVDNIAGVSLYLQSIFSTSISPTANGDAFEGSSEALAIFNNSYVNFDSIANAVDNLADSMSSYMRRSGYTNYSQPATGTTMETTTCVDIRWAWLTLPAVVTAWALVFFAALLLKTELGTRNLTRGWKSSLLPLVFLELDGVGRREPKTDGDVPGIEEMEKKAKDVYVRLFPAGPA</sequence>
<keyword evidence="4" id="KW-1185">Reference proteome</keyword>
<gene>
    <name evidence="3" type="ORF">PV07_00546</name>
</gene>
<reference evidence="3 4" key="1">
    <citation type="submission" date="2015-01" db="EMBL/GenBank/DDBJ databases">
        <title>The Genome Sequence of Cladophialophora immunda CBS83496.</title>
        <authorList>
            <consortium name="The Broad Institute Genomics Platform"/>
            <person name="Cuomo C."/>
            <person name="de Hoog S."/>
            <person name="Gorbushina A."/>
            <person name="Stielow B."/>
            <person name="Teixiera M."/>
            <person name="Abouelleil A."/>
            <person name="Chapman S.B."/>
            <person name="Priest M."/>
            <person name="Young S.K."/>
            <person name="Wortman J."/>
            <person name="Nusbaum C."/>
            <person name="Birren B."/>
        </authorList>
    </citation>
    <scope>NUCLEOTIDE SEQUENCE [LARGE SCALE GENOMIC DNA]</scope>
    <source>
        <strain evidence="3 4">CBS 83496</strain>
    </source>
</reference>
<keyword evidence="2" id="KW-0812">Transmembrane</keyword>
<protein>
    <submittedName>
        <fullName evidence="3">Uncharacterized protein</fullName>
    </submittedName>
</protein>
<dbReference type="OrthoDB" id="5376804at2759"/>
<dbReference type="VEuPathDB" id="FungiDB:PV07_00546"/>